<dbReference type="AlphaFoldDB" id="A0A6B2LJ38"/>
<feature type="compositionally biased region" description="Basic residues" evidence="1">
    <location>
        <begin position="140"/>
        <end position="151"/>
    </location>
</feature>
<dbReference type="EMBL" id="GIBP01007739">
    <property type="protein sequence ID" value="NDV36708.1"/>
    <property type="molecule type" value="Transcribed_RNA"/>
</dbReference>
<accession>A0A6B2LJ38</accession>
<feature type="compositionally biased region" description="Basic and acidic residues" evidence="1">
    <location>
        <begin position="49"/>
        <end position="58"/>
    </location>
</feature>
<evidence type="ECO:0000313" key="2">
    <source>
        <dbReference type="EMBL" id="NDV36708.1"/>
    </source>
</evidence>
<feature type="region of interest" description="Disordered" evidence="1">
    <location>
        <begin position="1"/>
        <end position="151"/>
    </location>
</feature>
<proteinExistence type="predicted"/>
<feature type="compositionally biased region" description="Polar residues" evidence="1">
    <location>
        <begin position="94"/>
        <end position="108"/>
    </location>
</feature>
<name>A0A6B2LJ38_9EUKA</name>
<organism evidence="2">
    <name type="scientific">Arcella intermedia</name>
    <dbReference type="NCBI Taxonomy" id="1963864"/>
    <lineage>
        <taxon>Eukaryota</taxon>
        <taxon>Amoebozoa</taxon>
        <taxon>Tubulinea</taxon>
        <taxon>Elardia</taxon>
        <taxon>Arcellinida</taxon>
        <taxon>Sphaerothecina</taxon>
        <taxon>Arcellidae</taxon>
        <taxon>Arcella</taxon>
    </lineage>
</organism>
<sequence>MKKVLDSMKGINTEDVDEDLKFKGDEDSEEEQVFIGPQLNSTPTENTDSDIKSYETESQKVTAKIETIDTPKPFQELSPPTAPSTTPTEPIDEQVSSSILEQSFNPRTNYVKLLKKETSSSKSSGSKKRKASKSKAIAASRKKMRKGKKGH</sequence>
<evidence type="ECO:0000256" key="1">
    <source>
        <dbReference type="SAM" id="MobiDB-lite"/>
    </source>
</evidence>
<reference evidence="2" key="1">
    <citation type="journal article" date="2020" name="J. Eukaryot. Microbiol.">
        <title>De novo Sequencing, Assembly and Annotation of the Transcriptome for the Free-Living Testate Amoeba Arcella intermedia.</title>
        <authorList>
            <person name="Ribeiro G.M."/>
            <person name="Porfirio-Sousa A.L."/>
            <person name="Maurer-Alcala X.X."/>
            <person name="Katz L.A."/>
            <person name="Lahr D.J.G."/>
        </authorList>
    </citation>
    <scope>NUCLEOTIDE SEQUENCE</scope>
</reference>
<protein>
    <submittedName>
        <fullName evidence="2">Uncharacterized protein</fullName>
    </submittedName>
</protein>